<organism evidence="2 3">
    <name type="scientific">Fulvivirga imtechensis AK7</name>
    <dbReference type="NCBI Taxonomy" id="1237149"/>
    <lineage>
        <taxon>Bacteria</taxon>
        <taxon>Pseudomonadati</taxon>
        <taxon>Bacteroidota</taxon>
        <taxon>Cytophagia</taxon>
        <taxon>Cytophagales</taxon>
        <taxon>Fulvivirgaceae</taxon>
        <taxon>Fulvivirga</taxon>
    </lineage>
</organism>
<feature type="domain" description="Beta-lactamase-related" evidence="1">
    <location>
        <begin position="42"/>
        <end position="372"/>
    </location>
</feature>
<protein>
    <submittedName>
        <fullName evidence="2">Beta-lactamase</fullName>
    </submittedName>
</protein>
<keyword evidence="3" id="KW-1185">Reference proteome</keyword>
<evidence type="ECO:0000313" key="3">
    <source>
        <dbReference type="Proteomes" id="UP000011135"/>
    </source>
</evidence>
<dbReference type="STRING" id="1237149.C900_03932"/>
<dbReference type="EMBL" id="AMZN01000055">
    <property type="protein sequence ID" value="ELR70247.1"/>
    <property type="molecule type" value="Genomic_DNA"/>
</dbReference>
<sequence length="398" mass="44812">MKRAIYFLLVTTLVMSGCREDDGDPVNVTDEKSLTRRLEDIINHSDLPGLTVGIVKNGTAVYQRSFGVQNMEENIAYTNQTIQPIASISKSFIGVAVVKCIELGYFTLDTPINDILTEDLVNPKNPSAEILVKHLVNHTSGLVDTDDIYLTSYYILNDQSMSSAGAEMFQDYGVTQREPKTLEEFITAYFYEGGSYYSPDNFEDTEPGENEDYSNVGSSLMAHLIAKASGMDYRNFMSTYIFNPLGMYNTSFEYQLPNDNYATLYWDKATPLPFYDLESFPDGGIKTSNEDIMKYMINMIAGARGETNTLFSEAYYKLLFTKTSSTYTIFWDIDPGENAFGSRGGDIGTTTELHFSAKHNVGFFTLSNYDAVSTDNHEEHYEEVIDQINESINMFFAN</sequence>
<dbReference type="eggNOG" id="COG1680">
    <property type="taxonomic scope" value="Bacteria"/>
</dbReference>
<dbReference type="AlphaFoldDB" id="L8JSC0"/>
<dbReference type="SUPFAM" id="SSF56601">
    <property type="entry name" value="beta-lactamase/transpeptidase-like"/>
    <property type="match status" value="1"/>
</dbReference>
<name>L8JSC0_9BACT</name>
<dbReference type="OrthoDB" id="846150at2"/>
<dbReference type="PANTHER" id="PTHR46825">
    <property type="entry name" value="D-ALANYL-D-ALANINE-CARBOXYPEPTIDASE/ENDOPEPTIDASE AMPH"/>
    <property type="match status" value="1"/>
</dbReference>
<dbReference type="Pfam" id="PF00144">
    <property type="entry name" value="Beta-lactamase"/>
    <property type="match status" value="1"/>
</dbReference>
<dbReference type="PANTHER" id="PTHR46825:SF9">
    <property type="entry name" value="BETA-LACTAMASE-RELATED DOMAIN-CONTAINING PROTEIN"/>
    <property type="match status" value="1"/>
</dbReference>
<dbReference type="RefSeq" id="WP_009581340.1">
    <property type="nucleotide sequence ID" value="NZ_AMZN01000055.1"/>
</dbReference>
<dbReference type="InterPro" id="IPR001466">
    <property type="entry name" value="Beta-lactam-related"/>
</dbReference>
<dbReference type="Proteomes" id="UP000011135">
    <property type="component" value="Unassembled WGS sequence"/>
</dbReference>
<dbReference type="InterPro" id="IPR012338">
    <property type="entry name" value="Beta-lactam/transpept-like"/>
</dbReference>
<comment type="caution">
    <text evidence="2">The sequence shown here is derived from an EMBL/GenBank/DDBJ whole genome shotgun (WGS) entry which is preliminary data.</text>
</comment>
<dbReference type="PROSITE" id="PS51257">
    <property type="entry name" value="PROKAR_LIPOPROTEIN"/>
    <property type="match status" value="1"/>
</dbReference>
<evidence type="ECO:0000259" key="1">
    <source>
        <dbReference type="Pfam" id="PF00144"/>
    </source>
</evidence>
<dbReference type="InterPro" id="IPR050491">
    <property type="entry name" value="AmpC-like"/>
</dbReference>
<evidence type="ECO:0000313" key="2">
    <source>
        <dbReference type="EMBL" id="ELR70247.1"/>
    </source>
</evidence>
<gene>
    <name evidence="2" type="ORF">C900_03932</name>
</gene>
<accession>L8JSC0</accession>
<reference evidence="2 3" key="1">
    <citation type="submission" date="2012-12" db="EMBL/GenBank/DDBJ databases">
        <title>Genome assembly of Fulvivirga imtechensis AK7.</title>
        <authorList>
            <person name="Nupur N."/>
            <person name="Khatri I."/>
            <person name="Kumar R."/>
            <person name="Subramanian S."/>
            <person name="Pinnaka A."/>
        </authorList>
    </citation>
    <scope>NUCLEOTIDE SEQUENCE [LARGE SCALE GENOMIC DNA]</scope>
    <source>
        <strain evidence="2 3">AK7</strain>
    </source>
</reference>
<proteinExistence type="predicted"/>
<dbReference type="Gene3D" id="3.40.710.10">
    <property type="entry name" value="DD-peptidase/beta-lactamase superfamily"/>
    <property type="match status" value="1"/>
</dbReference>